<dbReference type="PANTHER" id="PTHR10476">
    <property type="entry name" value="CHARGED MULTIVESICULAR BODY PROTEIN"/>
    <property type="match status" value="1"/>
</dbReference>
<dbReference type="InterPro" id="IPR005024">
    <property type="entry name" value="Snf7_fam"/>
</dbReference>
<dbReference type="EMBL" id="UZAN01007921">
    <property type="protein sequence ID" value="VDP37284.1"/>
    <property type="molecule type" value="Genomic_DNA"/>
</dbReference>
<gene>
    <name evidence="2" type="ORF">ECPE_LOCUS1351</name>
</gene>
<evidence type="ECO:0000313" key="2">
    <source>
        <dbReference type="EMBL" id="VDP37284.1"/>
    </source>
</evidence>
<dbReference type="GO" id="GO:0007034">
    <property type="term" value="P:vacuolar transport"/>
    <property type="evidence" value="ECO:0007669"/>
    <property type="project" value="InterPro"/>
</dbReference>
<keyword evidence="3" id="KW-1185">Reference proteome</keyword>
<evidence type="ECO:0000313" key="3">
    <source>
        <dbReference type="Proteomes" id="UP000272942"/>
    </source>
</evidence>
<comment type="similarity">
    <text evidence="1">Belongs to the SNF7 family.</text>
</comment>
<reference evidence="2 3" key="2">
    <citation type="submission" date="2018-11" db="EMBL/GenBank/DDBJ databases">
        <authorList>
            <consortium name="Pathogen Informatics"/>
        </authorList>
    </citation>
    <scope>NUCLEOTIDE SEQUENCE [LARGE SCALE GENOMIC DNA]</scope>
    <source>
        <strain evidence="2 3">Egypt</strain>
    </source>
</reference>
<name>A0A183A316_9TREM</name>
<proteinExistence type="inferred from homology"/>
<dbReference type="Proteomes" id="UP000272942">
    <property type="component" value="Unassembled WGS sequence"/>
</dbReference>
<dbReference type="AlphaFoldDB" id="A0A183A316"/>
<evidence type="ECO:0000313" key="4">
    <source>
        <dbReference type="WBParaSite" id="ECPE_0000135101-mRNA-1"/>
    </source>
</evidence>
<reference evidence="4" key="1">
    <citation type="submission" date="2016-06" db="UniProtKB">
        <authorList>
            <consortium name="WormBaseParasite"/>
        </authorList>
    </citation>
    <scope>IDENTIFICATION</scope>
</reference>
<evidence type="ECO:0000256" key="1">
    <source>
        <dbReference type="ARBA" id="ARBA00006190"/>
    </source>
</evidence>
<protein>
    <submittedName>
        <fullName evidence="4">Charged multivesicular body protein 1b</fullName>
    </submittedName>
</protein>
<dbReference type="OrthoDB" id="10266568at2759"/>
<organism evidence="4">
    <name type="scientific">Echinostoma caproni</name>
    <dbReference type="NCBI Taxonomy" id="27848"/>
    <lineage>
        <taxon>Eukaryota</taxon>
        <taxon>Metazoa</taxon>
        <taxon>Spiralia</taxon>
        <taxon>Lophotrochozoa</taxon>
        <taxon>Platyhelminthes</taxon>
        <taxon>Trematoda</taxon>
        <taxon>Digenea</taxon>
        <taxon>Plagiorchiida</taxon>
        <taxon>Echinostomata</taxon>
        <taxon>Echinostomatoidea</taxon>
        <taxon>Echinostomatidae</taxon>
        <taxon>Echinostoma</taxon>
    </lineage>
</organism>
<sequence length="193" mass="21240">MENQLFNLQYMAKTLARSAARCEKAEKEEERKIKVALAKNNHEGARIHAENAIRQKNQAVAFLRMSARVDAVCARVKTAISLKSLTSNMSSVVKSMDAAAKSMNLEKMMKLMDSFEKNFENLDVQSQVMDSAMGNTVTLTTPEDQVTGLMRKVADEAGIELSNQLPGDSGSRVSVSAAEEDDLSKRLALLRQA</sequence>
<accession>A0A183A316</accession>
<dbReference type="WBParaSite" id="ECPE_0000135101-mRNA-1">
    <property type="protein sequence ID" value="ECPE_0000135101-mRNA-1"/>
    <property type="gene ID" value="ECPE_0000135101"/>
</dbReference>
<dbReference type="Gene3D" id="6.10.140.1230">
    <property type="match status" value="1"/>
</dbReference>
<dbReference type="Pfam" id="PF03357">
    <property type="entry name" value="Snf7"/>
    <property type="match status" value="1"/>
</dbReference>